<dbReference type="GO" id="GO:0005654">
    <property type="term" value="C:nucleoplasm"/>
    <property type="evidence" value="ECO:0007669"/>
    <property type="project" value="TreeGrafter"/>
</dbReference>
<dbReference type="InterPro" id="IPR011992">
    <property type="entry name" value="EF-hand-dom_pair"/>
</dbReference>
<evidence type="ECO:0000256" key="1">
    <source>
        <dbReference type="ARBA" id="ARBA00022553"/>
    </source>
</evidence>
<dbReference type="PROSITE" id="PS00018">
    <property type="entry name" value="EF_HAND_1"/>
    <property type="match status" value="8"/>
</dbReference>
<dbReference type="SUPFAM" id="SSF47473">
    <property type="entry name" value="EF-hand"/>
    <property type="match status" value="6"/>
</dbReference>
<dbReference type="CDD" id="cd00051">
    <property type="entry name" value="EFh"/>
    <property type="match status" value="5"/>
</dbReference>
<organism evidence="5 6">
    <name type="scientific">Paramuricea clavata</name>
    <name type="common">Red gorgonian</name>
    <name type="synonym">Violescent sea-whip</name>
    <dbReference type="NCBI Taxonomy" id="317549"/>
    <lineage>
        <taxon>Eukaryota</taxon>
        <taxon>Metazoa</taxon>
        <taxon>Cnidaria</taxon>
        <taxon>Anthozoa</taxon>
        <taxon>Octocorallia</taxon>
        <taxon>Malacalcyonacea</taxon>
        <taxon>Plexauridae</taxon>
        <taxon>Paramuricea</taxon>
    </lineage>
</organism>
<dbReference type="EMBL" id="CACRXK020006907">
    <property type="protein sequence ID" value="CAB4010796.1"/>
    <property type="molecule type" value="Genomic_DNA"/>
</dbReference>
<evidence type="ECO:0000256" key="2">
    <source>
        <dbReference type="ARBA" id="ARBA00022737"/>
    </source>
</evidence>
<accession>A0A6S7HZ98</accession>
<dbReference type="PANTHER" id="PTHR20875:SF2">
    <property type="entry name" value="EF-HAND CALCIUM-BINDING DOMAIN-CONTAINING PROTEIN 6"/>
    <property type="match status" value="1"/>
</dbReference>
<evidence type="ECO:0000256" key="3">
    <source>
        <dbReference type="ARBA" id="ARBA00022837"/>
    </source>
</evidence>
<dbReference type="InterPro" id="IPR052603">
    <property type="entry name" value="EFCB6"/>
</dbReference>
<dbReference type="PANTHER" id="PTHR20875">
    <property type="entry name" value="EF-HAND CALCIUM-BINDING DOMAIN-CONTAINING PROTEIN 6-RELATED"/>
    <property type="match status" value="1"/>
</dbReference>
<evidence type="ECO:0000256" key="4">
    <source>
        <dbReference type="SAM" id="MobiDB-lite"/>
    </source>
</evidence>
<dbReference type="AlphaFoldDB" id="A0A6S7HZ98"/>
<keyword evidence="2" id="KW-0677">Repeat</keyword>
<dbReference type="Pfam" id="PF13499">
    <property type="entry name" value="EF-hand_7"/>
    <property type="match status" value="5"/>
</dbReference>
<feature type="compositionally biased region" description="Basic and acidic residues" evidence="4">
    <location>
        <begin position="921"/>
        <end position="931"/>
    </location>
</feature>
<dbReference type="Proteomes" id="UP001152795">
    <property type="component" value="Unassembled WGS sequence"/>
</dbReference>
<proteinExistence type="predicted"/>
<dbReference type="OrthoDB" id="26525at2759"/>
<dbReference type="Pfam" id="PF08976">
    <property type="entry name" value="EF-hand_11"/>
    <property type="match status" value="1"/>
</dbReference>
<dbReference type="SMART" id="SM00054">
    <property type="entry name" value="EFh"/>
    <property type="match status" value="13"/>
</dbReference>
<dbReference type="FunFam" id="1.10.238.10:FF:000179">
    <property type="entry name" value="EF-hand calcium-binding domain-containing protein 6"/>
    <property type="match status" value="1"/>
</dbReference>
<dbReference type="GO" id="GO:0005509">
    <property type="term" value="F:calcium ion binding"/>
    <property type="evidence" value="ECO:0007669"/>
    <property type="project" value="InterPro"/>
</dbReference>
<keyword evidence="1" id="KW-0597">Phosphoprotein</keyword>
<reference evidence="5" key="1">
    <citation type="submission" date="2020-04" db="EMBL/GenBank/DDBJ databases">
        <authorList>
            <person name="Alioto T."/>
            <person name="Alioto T."/>
            <person name="Gomez Garrido J."/>
        </authorList>
    </citation>
    <scope>NUCLEOTIDE SEQUENCE</scope>
    <source>
        <strain evidence="5">A484AB</strain>
    </source>
</reference>
<dbReference type="Gene3D" id="1.10.238.10">
    <property type="entry name" value="EF-hand"/>
    <property type="match status" value="9"/>
</dbReference>
<name>A0A6S7HZ98_PARCT</name>
<dbReference type="InterPro" id="IPR015070">
    <property type="entry name" value="EF_hand_DJBP"/>
</dbReference>
<dbReference type="FunFam" id="1.10.238.10:FF:000121">
    <property type="entry name" value="EF-hand calcium-binding domain-containing protein 6"/>
    <property type="match status" value="4"/>
</dbReference>
<comment type="caution">
    <text evidence="5">The sequence shown here is derived from an EMBL/GenBank/DDBJ whole genome shotgun (WGS) entry which is preliminary data.</text>
</comment>
<keyword evidence="3" id="KW-0106">Calcium</keyword>
<dbReference type="InterPro" id="IPR018247">
    <property type="entry name" value="EF_Hand_1_Ca_BS"/>
</dbReference>
<dbReference type="InterPro" id="IPR002048">
    <property type="entry name" value="EF_hand_dom"/>
</dbReference>
<dbReference type="Pfam" id="PF13202">
    <property type="entry name" value="EF-hand_5"/>
    <property type="match status" value="1"/>
</dbReference>
<dbReference type="PROSITE" id="PS50222">
    <property type="entry name" value="EF_HAND_2"/>
    <property type="match status" value="9"/>
</dbReference>
<evidence type="ECO:0000313" key="6">
    <source>
        <dbReference type="Proteomes" id="UP001152795"/>
    </source>
</evidence>
<feature type="region of interest" description="Disordered" evidence="4">
    <location>
        <begin position="881"/>
        <end position="937"/>
    </location>
</feature>
<sequence>MRLFDYNQDGFIQKQELRRVLENFCFRMTDLQFERLWAKYGKANNGSMLNYTDFLGELAVAKTSLQEEKPTENGPSHITTSRKLHRTNFQGKSYPMQGPETCIEMQEMLSNSCLRSDEDPGLRVQSFAVVASLSMKACFYFLANYVVIYRAVMILDHRATGYVPLSEFKKIIVKYTVSMPDTLFHSLLQRCGITVSYRIHYERFIDYYGKAQTNILWQPESTTTQEDIFNALQSHINSSFSSIKDAFLEFDYNKDGKISRSELRRIVEKFSFRLSEEDYAKFMSRVDPEHKGYISYHTFLEIFESKPKHGHPYLKERNISKQVSPPAVKTWSTVEEILRNKIKDNWQSVSNAFIDVDMNRDGHLSRDELRKLLERYCLPLTDEHFEMLWSLCDENKDGRISFNEFLNKLGVDIISSDLHGFSMKITDESEARESFMKLDQHLRGDRGPAEIRARQAVGILRNYVMQKSTDLRKMFVKFDSNNDGEISGKEFRKILESLGLTMSEREFDILCTQVGFSNGTLLYNKFLKHFQGVRSSRNNLVDKPRYEHKEDSDALFSAEEAEARIKSKLQQTFSGLREAFYKFDDNHDGQVTRGEFRRVLKLFMITMTDDEFDRLMNKFEFEKDETLNYREFLKRFEKYENIESHGWLKGKRNAASASEVGYVTAEQADEIMKTKATQQWDDISRAFRNFDEDGNGIVTKKELKNILYRFQLSLTQLEFDKLWNRYDTDRNGYVDYKEFVAKLGVEFASGDTDGHSRRIIDESYDTIMPEFKNKYRENARKSDEVKDDSQVNLERQRPLTTDVDKKLREIILARFYKFVKALVEADIKRNGSVTRTVLHKIINTNGLHITNHQMNQIWNTFPQNEDGSIQYKDFLSLYTNTKNTPRRNKSSTARTPQKFHTRVRSAPLTKPSTPYGVFSPPERRHLSDRRSTPAVRPKSAIKILTPPGYAKEIEKRIKDKICDKWRELENSFLEYDVLNSGVVSLQSFKDVLFDCNVPLTPDEIRIVGRKYEVGNTGSISYMEFLRSFLEDQVNDPSDKTLYRSKLQPTRILYSPGKTTDQLLALIARLRQQIRHDWKSMRRSFRALDQRGNGTCSTLAFRHILRKYNIEFTEEEFYHLVTYYDKNVNGRIPYNEFIGASLD</sequence>
<protein>
    <submittedName>
        <fullName evidence="5">EF-hand calcium-binding domain-containing 6-like</fullName>
    </submittedName>
</protein>
<evidence type="ECO:0000313" key="5">
    <source>
        <dbReference type="EMBL" id="CAB4010796.1"/>
    </source>
</evidence>
<dbReference type="Pfam" id="PF00036">
    <property type="entry name" value="EF-hand_1"/>
    <property type="match status" value="1"/>
</dbReference>
<gene>
    <name evidence="5" type="ORF">PACLA_8A037763</name>
</gene>
<keyword evidence="6" id="KW-1185">Reference proteome</keyword>